<proteinExistence type="predicted"/>
<dbReference type="Proteomes" id="UP001156921">
    <property type="component" value="Unassembled WGS sequence"/>
</dbReference>
<dbReference type="EMBL" id="BSOY01000011">
    <property type="protein sequence ID" value="GLS00792.1"/>
    <property type="molecule type" value="Genomic_DNA"/>
</dbReference>
<evidence type="ECO:0000313" key="1">
    <source>
        <dbReference type="EMBL" id="GLS00792.1"/>
    </source>
</evidence>
<gene>
    <name evidence="1" type="ORF">GCM10007859_08010</name>
</gene>
<reference evidence="2" key="1">
    <citation type="journal article" date="2019" name="Int. J. Syst. Evol. Microbiol.">
        <title>The Global Catalogue of Microorganisms (GCM) 10K type strain sequencing project: providing services to taxonomists for standard genome sequencing and annotation.</title>
        <authorList>
            <consortium name="The Broad Institute Genomics Platform"/>
            <consortium name="The Broad Institute Genome Sequencing Center for Infectious Disease"/>
            <person name="Wu L."/>
            <person name="Ma J."/>
        </authorList>
    </citation>
    <scope>NUCLEOTIDE SEQUENCE [LARGE SCALE GENOMIC DNA]</scope>
    <source>
        <strain evidence="2">NBRC 110107</strain>
    </source>
</reference>
<accession>A0ABQ6BH62</accession>
<evidence type="ECO:0000313" key="2">
    <source>
        <dbReference type="Proteomes" id="UP001156921"/>
    </source>
</evidence>
<name>A0ABQ6BH62_9CAUL</name>
<keyword evidence="2" id="KW-1185">Reference proteome</keyword>
<organism evidence="1 2">
    <name type="scientific">Brevundimonas denitrificans</name>
    <dbReference type="NCBI Taxonomy" id="1443434"/>
    <lineage>
        <taxon>Bacteria</taxon>
        <taxon>Pseudomonadati</taxon>
        <taxon>Pseudomonadota</taxon>
        <taxon>Alphaproteobacteria</taxon>
        <taxon>Caulobacterales</taxon>
        <taxon>Caulobacteraceae</taxon>
        <taxon>Brevundimonas</taxon>
    </lineage>
</organism>
<protein>
    <submittedName>
        <fullName evidence="1">Uncharacterized protein</fullName>
    </submittedName>
</protein>
<comment type="caution">
    <text evidence="1">The sequence shown here is derived from an EMBL/GenBank/DDBJ whole genome shotgun (WGS) entry which is preliminary data.</text>
</comment>
<sequence>MFRQGRVVFQQEGAATGEDIAQLGERIVAVDACHFPVHRATPAFTDDTALKRNDNAQRTAFAQTRTSALAQGMTVPDAGVPAAAAGCIRIGSRHVA</sequence>